<reference evidence="7 8" key="1">
    <citation type="submission" date="2021-11" db="EMBL/GenBank/DDBJ databases">
        <title>Aliifidinibius sp. nov., a new bacterium isolated from saline soil.</title>
        <authorList>
            <person name="Galisteo C."/>
            <person name="De La Haba R."/>
            <person name="Sanchez-Porro C."/>
            <person name="Ventosa A."/>
        </authorList>
    </citation>
    <scope>NUCLEOTIDE SEQUENCE [LARGE SCALE GENOMIC DNA]</scope>
    <source>
        <strain evidence="7 8">KACC 190600</strain>
    </source>
</reference>
<keyword evidence="2 5" id="KW-0812">Transmembrane</keyword>
<evidence type="ECO:0000256" key="1">
    <source>
        <dbReference type="ARBA" id="ARBA00004141"/>
    </source>
</evidence>
<dbReference type="InterPro" id="IPR006977">
    <property type="entry name" value="Yip1_dom"/>
</dbReference>
<feature type="transmembrane region" description="Helical" evidence="5">
    <location>
        <begin position="59"/>
        <end position="79"/>
    </location>
</feature>
<sequence length="178" mass="20372">MDFQYIIDRAKGIILEPKREWKQIKDEQRSKWDLILFYALPLVALSVITGLIGTWSVWWAIYQLIMPIVSIVIASYVVNELSEKFNSAKNLNNAFKLVVYASTPSLLAAIIANLSLLLSWVGLFGLYSIYLFWIGISEMMETPDDKRLTYVLISALVLIVIQFLLSLFIAPQMISPYM</sequence>
<dbReference type="RefSeq" id="WP_265791502.1">
    <property type="nucleotide sequence ID" value="NZ_BAABRS010000005.1"/>
</dbReference>
<dbReference type="Pfam" id="PF04893">
    <property type="entry name" value="Yip1"/>
    <property type="match status" value="1"/>
</dbReference>
<feature type="domain" description="Yip1" evidence="6">
    <location>
        <begin position="11"/>
        <end position="163"/>
    </location>
</feature>
<accession>A0ABT3Q2H5</accession>
<evidence type="ECO:0000313" key="8">
    <source>
        <dbReference type="Proteomes" id="UP001207337"/>
    </source>
</evidence>
<keyword evidence="4 5" id="KW-0472">Membrane</keyword>
<keyword evidence="3 5" id="KW-1133">Transmembrane helix</keyword>
<feature type="transmembrane region" description="Helical" evidence="5">
    <location>
        <begin position="148"/>
        <end position="170"/>
    </location>
</feature>
<comment type="caution">
    <text evidence="7">The sequence shown here is derived from an EMBL/GenBank/DDBJ whole genome shotgun (WGS) entry which is preliminary data.</text>
</comment>
<feature type="transmembrane region" description="Helical" evidence="5">
    <location>
        <begin position="32"/>
        <end position="53"/>
    </location>
</feature>
<name>A0ABT3Q2H5_9BACT</name>
<comment type="subcellular location">
    <subcellularLocation>
        <location evidence="1">Membrane</location>
        <topology evidence="1">Multi-pass membrane protein</topology>
    </subcellularLocation>
</comment>
<organism evidence="7 8">
    <name type="scientific">Fodinibius salicampi</name>
    <dbReference type="NCBI Taxonomy" id="1920655"/>
    <lineage>
        <taxon>Bacteria</taxon>
        <taxon>Pseudomonadati</taxon>
        <taxon>Balneolota</taxon>
        <taxon>Balneolia</taxon>
        <taxon>Balneolales</taxon>
        <taxon>Balneolaceae</taxon>
        <taxon>Fodinibius</taxon>
    </lineage>
</organism>
<protein>
    <submittedName>
        <fullName evidence="7">YIP1 family protein</fullName>
    </submittedName>
</protein>
<evidence type="ECO:0000259" key="6">
    <source>
        <dbReference type="Pfam" id="PF04893"/>
    </source>
</evidence>
<keyword evidence="8" id="KW-1185">Reference proteome</keyword>
<evidence type="ECO:0000313" key="7">
    <source>
        <dbReference type="EMBL" id="MCW9714307.1"/>
    </source>
</evidence>
<evidence type="ECO:0000256" key="3">
    <source>
        <dbReference type="ARBA" id="ARBA00022989"/>
    </source>
</evidence>
<feature type="transmembrane region" description="Helical" evidence="5">
    <location>
        <begin position="117"/>
        <end position="136"/>
    </location>
</feature>
<evidence type="ECO:0000256" key="5">
    <source>
        <dbReference type="SAM" id="Phobius"/>
    </source>
</evidence>
<feature type="transmembrane region" description="Helical" evidence="5">
    <location>
        <begin position="91"/>
        <end position="111"/>
    </location>
</feature>
<proteinExistence type="predicted"/>
<gene>
    <name evidence="7" type="ORF">LQ318_15470</name>
</gene>
<evidence type="ECO:0000256" key="2">
    <source>
        <dbReference type="ARBA" id="ARBA00022692"/>
    </source>
</evidence>
<dbReference type="EMBL" id="JAJNDC010000005">
    <property type="protein sequence ID" value="MCW9714307.1"/>
    <property type="molecule type" value="Genomic_DNA"/>
</dbReference>
<evidence type="ECO:0000256" key="4">
    <source>
        <dbReference type="ARBA" id="ARBA00023136"/>
    </source>
</evidence>
<dbReference type="Proteomes" id="UP001207337">
    <property type="component" value="Unassembled WGS sequence"/>
</dbReference>